<dbReference type="RefSeq" id="WP_081169788.1">
    <property type="nucleotide sequence ID" value="NZ_LWBP01000214.1"/>
</dbReference>
<gene>
    <name evidence="1" type="ORF">A4R26_28845</name>
</gene>
<protein>
    <recommendedName>
        <fullName evidence="3">Secretion system C-terminal sorting domain-containing protein</fullName>
    </recommendedName>
</protein>
<evidence type="ECO:0000313" key="1">
    <source>
        <dbReference type="EMBL" id="OQP52509.1"/>
    </source>
</evidence>
<dbReference type="Proteomes" id="UP000192276">
    <property type="component" value="Unassembled WGS sequence"/>
</dbReference>
<accession>A0A1V9F2C7</accession>
<comment type="caution">
    <text evidence="1">The sequence shown here is derived from an EMBL/GenBank/DDBJ whole genome shotgun (WGS) entry which is preliminary data.</text>
</comment>
<reference evidence="2" key="1">
    <citation type="submission" date="2016-04" db="EMBL/GenBank/DDBJ databases">
        <authorList>
            <person name="Chen L."/>
            <person name="Zhuang W."/>
            <person name="Wang G."/>
        </authorList>
    </citation>
    <scope>NUCLEOTIDE SEQUENCE [LARGE SCALE GENOMIC DNA]</scope>
    <source>
        <strain evidence="2">208</strain>
    </source>
</reference>
<dbReference type="AlphaFoldDB" id="A0A1V9F2C7"/>
<sequence length="155" mass="16946">MVCCKKSIEGGEWKELGRVNSNLLHSYMYSDDITTLNGSVFYRIKEVAYDNTFKYSSAVSLRRTAVSYTKVSISPNPPAGNVIKITISSPATQSIVIRLLDVTGRIIHSSSLIGISNGNNVIELPPIPSVKGSIGFIEVLNAAQNKRIEVIKLVF</sequence>
<evidence type="ECO:0000313" key="2">
    <source>
        <dbReference type="Proteomes" id="UP000192276"/>
    </source>
</evidence>
<dbReference type="EMBL" id="LWBP01000214">
    <property type="protein sequence ID" value="OQP52509.1"/>
    <property type="molecule type" value="Genomic_DNA"/>
</dbReference>
<organism evidence="1 2">
    <name type="scientific">Niastella populi</name>
    <dbReference type="NCBI Taxonomy" id="550983"/>
    <lineage>
        <taxon>Bacteria</taxon>
        <taxon>Pseudomonadati</taxon>
        <taxon>Bacteroidota</taxon>
        <taxon>Chitinophagia</taxon>
        <taxon>Chitinophagales</taxon>
        <taxon>Chitinophagaceae</taxon>
        <taxon>Niastella</taxon>
    </lineage>
</organism>
<dbReference type="OrthoDB" id="1443240at2"/>
<keyword evidence="2" id="KW-1185">Reference proteome</keyword>
<proteinExistence type="predicted"/>
<evidence type="ECO:0008006" key="3">
    <source>
        <dbReference type="Google" id="ProtNLM"/>
    </source>
</evidence>
<name>A0A1V9F2C7_9BACT</name>